<evidence type="ECO:0000256" key="1">
    <source>
        <dbReference type="SAM" id="Phobius"/>
    </source>
</evidence>
<proteinExistence type="predicted"/>
<organism evidence="2 3">
    <name type="scientific">Ascodesmis nigricans</name>
    <dbReference type="NCBI Taxonomy" id="341454"/>
    <lineage>
        <taxon>Eukaryota</taxon>
        <taxon>Fungi</taxon>
        <taxon>Dikarya</taxon>
        <taxon>Ascomycota</taxon>
        <taxon>Pezizomycotina</taxon>
        <taxon>Pezizomycetes</taxon>
        <taxon>Pezizales</taxon>
        <taxon>Ascodesmidaceae</taxon>
        <taxon>Ascodesmis</taxon>
    </lineage>
</organism>
<gene>
    <name evidence="2" type="ORF">EX30DRAFT_36721</name>
</gene>
<feature type="transmembrane region" description="Helical" evidence="1">
    <location>
        <begin position="64"/>
        <end position="88"/>
    </location>
</feature>
<reference evidence="2 3" key="1">
    <citation type="submission" date="2019-04" db="EMBL/GenBank/DDBJ databases">
        <title>Comparative genomics and transcriptomics to analyze fruiting body development in filamentous ascomycetes.</title>
        <authorList>
            <consortium name="DOE Joint Genome Institute"/>
            <person name="Lutkenhaus R."/>
            <person name="Traeger S."/>
            <person name="Breuer J."/>
            <person name="Kuo A."/>
            <person name="Lipzen A."/>
            <person name="Pangilinan J."/>
            <person name="Dilworth D."/>
            <person name="Sandor L."/>
            <person name="Poggeler S."/>
            <person name="Barry K."/>
            <person name="Grigoriev I.V."/>
            <person name="Nowrousian M."/>
        </authorList>
    </citation>
    <scope>NUCLEOTIDE SEQUENCE [LARGE SCALE GENOMIC DNA]</scope>
    <source>
        <strain evidence="2 3">CBS 389.68</strain>
    </source>
</reference>
<protein>
    <submittedName>
        <fullName evidence="2">Uncharacterized protein</fullName>
    </submittedName>
</protein>
<accession>A0A4S2MWX8</accession>
<keyword evidence="3" id="KW-1185">Reference proteome</keyword>
<name>A0A4S2MWX8_9PEZI</name>
<feature type="transmembrane region" description="Helical" evidence="1">
    <location>
        <begin position="100"/>
        <end position="122"/>
    </location>
</feature>
<keyword evidence="1" id="KW-1133">Transmembrane helix</keyword>
<dbReference type="EMBL" id="ML220121">
    <property type="protein sequence ID" value="TGZ81074.1"/>
    <property type="molecule type" value="Genomic_DNA"/>
</dbReference>
<keyword evidence="1" id="KW-0812">Transmembrane</keyword>
<keyword evidence="1" id="KW-0472">Membrane</keyword>
<dbReference type="Proteomes" id="UP000298138">
    <property type="component" value="Unassembled WGS sequence"/>
</dbReference>
<sequence>MLVFFLFFPALYNSAPLFYSCCQGGSMGLNISLNGPHNPSNPGFLYHRTASSPIISPLVTKRCSLISCIYLVCFFYFYFFFFFLFLFFSTSFQHPHLLHYLILRFFFSLLVDGMVWYSMVWFGW</sequence>
<evidence type="ECO:0000313" key="2">
    <source>
        <dbReference type="EMBL" id="TGZ81074.1"/>
    </source>
</evidence>
<evidence type="ECO:0000313" key="3">
    <source>
        <dbReference type="Proteomes" id="UP000298138"/>
    </source>
</evidence>
<dbReference type="AlphaFoldDB" id="A0A4S2MWX8"/>
<dbReference type="InParanoid" id="A0A4S2MWX8"/>